<accession>A0A6A5UFZ1</accession>
<dbReference type="AlphaFoldDB" id="A0A6A5UFZ1"/>
<gene>
    <name evidence="2" type="ORF">CC80DRAFT_588213</name>
</gene>
<dbReference type="PANTHER" id="PTHR37576:SF2">
    <property type="entry name" value="DEFECT AT LOW TEMPERATURE PROTEIN 1"/>
    <property type="match status" value="1"/>
</dbReference>
<evidence type="ECO:0000256" key="1">
    <source>
        <dbReference type="SAM" id="Phobius"/>
    </source>
</evidence>
<name>A0A6A5UFZ1_9PLEO</name>
<keyword evidence="1" id="KW-0472">Membrane</keyword>
<dbReference type="EMBL" id="ML976978">
    <property type="protein sequence ID" value="KAF1962682.1"/>
    <property type="molecule type" value="Genomic_DNA"/>
</dbReference>
<reference evidence="2" key="1">
    <citation type="journal article" date="2020" name="Stud. Mycol.">
        <title>101 Dothideomycetes genomes: a test case for predicting lifestyles and emergence of pathogens.</title>
        <authorList>
            <person name="Haridas S."/>
            <person name="Albert R."/>
            <person name="Binder M."/>
            <person name="Bloem J."/>
            <person name="Labutti K."/>
            <person name="Salamov A."/>
            <person name="Andreopoulos B."/>
            <person name="Baker S."/>
            <person name="Barry K."/>
            <person name="Bills G."/>
            <person name="Bluhm B."/>
            <person name="Cannon C."/>
            <person name="Castanera R."/>
            <person name="Culley D."/>
            <person name="Daum C."/>
            <person name="Ezra D."/>
            <person name="Gonzalez J."/>
            <person name="Henrissat B."/>
            <person name="Kuo A."/>
            <person name="Liang C."/>
            <person name="Lipzen A."/>
            <person name="Lutzoni F."/>
            <person name="Magnuson J."/>
            <person name="Mondo S."/>
            <person name="Nolan M."/>
            <person name="Ohm R."/>
            <person name="Pangilinan J."/>
            <person name="Park H.-J."/>
            <person name="Ramirez L."/>
            <person name="Alfaro M."/>
            <person name="Sun H."/>
            <person name="Tritt A."/>
            <person name="Yoshinaga Y."/>
            <person name="Zwiers L.-H."/>
            <person name="Turgeon B."/>
            <person name="Goodwin S."/>
            <person name="Spatafora J."/>
            <person name="Crous P."/>
            <person name="Grigoriev I."/>
        </authorList>
    </citation>
    <scope>NUCLEOTIDE SEQUENCE</scope>
    <source>
        <strain evidence="2">CBS 675.92</strain>
    </source>
</reference>
<evidence type="ECO:0000313" key="3">
    <source>
        <dbReference type="Proteomes" id="UP000800035"/>
    </source>
</evidence>
<dbReference type="OrthoDB" id="5357734at2759"/>
<keyword evidence="1" id="KW-0812">Transmembrane</keyword>
<dbReference type="Proteomes" id="UP000800035">
    <property type="component" value="Unassembled WGS sequence"/>
</dbReference>
<feature type="transmembrane region" description="Helical" evidence="1">
    <location>
        <begin position="570"/>
        <end position="591"/>
    </location>
</feature>
<dbReference type="PANTHER" id="PTHR37576">
    <property type="entry name" value="DEFECT AT LOW TEMPERATURE PROTEIN 1"/>
    <property type="match status" value="1"/>
</dbReference>
<sequence>MLAILCTAANESPVLKWNVAPSVVLAILAATVNASLSFALAEAINYRWWIQALEGGSTLNDLHRVWMYGTSFGSALMAGKHVNLVALASVVVTILAIDGPLLQRAISTNVKDITVSQSPVNVTLADQIPLGYSGLEIRGTQGELLGSALVTEQFQEIIRQYQQREPIVAHSITGCYGICSGDLEGAGLQVDCMETMTNKEWFAPRTKNHSGFSYGDQGLVPSPGETFKISFAWSGDRNLSKARNMRDFGPLLPIADGRPPGEPFIYMNLTWSPNGTIPDADSLEYSGQNYDGYTNSIRQKKCKLYPGSARYPVLIRNNSVTLMAKEQPPATNTIELRGKSKFLPGSFQNTPKIIIDAIRAAKRNDNLSDLALPNPPDRFFKSERLSRLPPPVQVYGTLSGLATFLQNSFGSQTYVRKGGSLGIMWEAGTEPPPRAAPQSDALLVSEMSGPLVSQFLLRDSPPLKQRNLALPILLFNDPTSFLVSAIDELMFCIAVQTAFNNTFGFAFDLVLMSTYKSKTRNSTTLPDGSVTAEVTTTDITLSVFNGTRFPSWRTVDMDVVQSVQVYKVSYPFLGGAIAVIFLAVVLVVPLFHGFWRLGRQTSIGPLEMATALGAPLLTTTVSSTNGTASEIMKSAGTQRVRYGECNTDTLPGEDDGEIGQRRLQFGRADQVDRPTSGVLYC</sequence>
<keyword evidence="3" id="KW-1185">Reference proteome</keyword>
<dbReference type="InterPro" id="IPR021514">
    <property type="entry name" value="DUF3176"/>
</dbReference>
<dbReference type="Pfam" id="PF11374">
    <property type="entry name" value="DUF3176"/>
    <property type="match status" value="1"/>
</dbReference>
<proteinExistence type="predicted"/>
<evidence type="ECO:0000313" key="2">
    <source>
        <dbReference type="EMBL" id="KAF1962682.1"/>
    </source>
</evidence>
<keyword evidence="1" id="KW-1133">Transmembrane helix</keyword>
<organism evidence="2 3">
    <name type="scientific">Byssothecium circinans</name>
    <dbReference type="NCBI Taxonomy" id="147558"/>
    <lineage>
        <taxon>Eukaryota</taxon>
        <taxon>Fungi</taxon>
        <taxon>Dikarya</taxon>
        <taxon>Ascomycota</taxon>
        <taxon>Pezizomycotina</taxon>
        <taxon>Dothideomycetes</taxon>
        <taxon>Pleosporomycetidae</taxon>
        <taxon>Pleosporales</taxon>
        <taxon>Massarineae</taxon>
        <taxon>Massarinaceae</taxon>
        <taxon>Byssothecium</taxon>
    </lineage>
</organism>
<protein>
    <submittedName>
        <fullName evidence="2">Uncharacterized protein</fullName>
    </submittedName>
</protein>